<evidence type="ECO:0000313" key="1">
    <source>
        <dbReference type="EMBL" id="KAE9527395.1"/>
    </source>
</evidence>
<reference evidence="1 2" key="1">
    <citation type="submission" date="2019-08" db="EMBL/GenBank/DDBJ databases">
        <title>The genome of the soybean aphid Biotype 1, its phylome, world population structure and adaptation to the North American continent.</title>
        <authorList>
            <person name="Giordano R."/>
            <person name="Donthu R.K."/>
            <person name="Hernandez A.G."/>
            <person name="Wright C.L."/>
            <person name="Zimin A.V."/>
        </authorList>
    </citation>
    <scope>NUCLEOTIDE SEQUENCE [LARGE SCALE GENOMIC DNA]</scope>
    <source>
        <tissue evidence="1">Whole aphids</tissue>
    </source>
</reference>
<dbReference type="EMBL" id="VYZN01000053">
    <property type="protein sequence ID" value="KAE9527395.1"/>
    <property type="molecule type" value="Genomic_DNA"/>
</dbReference>
<protein>
    <submittedName>
        <fullName evidence="1">Uncharacterized protein</fullName>
    </submittedName>
</protein>
<dbReference type="AlphaFoldDB" id="A0A6G0T918"/>
<organism evidence="1 2">
    <name type="scientific">Aphis glycines</name>
    <name type="common">Soybean aphid</name>
    <dbReference type="NCBI Taxonomy" id="307491"/>
    <lineage>
        <taxon>Eukaryota</taxon>
        <taxon>Metazoa</taxon>
        <taxon>Ecdysozoa</taxon>
        <taxon>Arthropoda</taxon>
        <taxon>Hexapoda</taxon>
        <taxon>Insecta</taxon>
        <taxon>Pterygota</taxon>
        <taxon>Neoptera</taxon>
        <taxon>Paraneoptera</taxon>
        <taxon>Hemiptera</taxon>
        <taxon>Sternorrhyncha</taxon>
        <taxon>Aphidomorpha</taxon>
        <taxon>Aphidoidea</taxon>
        <taxon>Aphididae</taxon>
        <taxon>Aphidini</taxon>
        <taxon>Aphis</taxon>
        <taxon>Aphis</taxon>
    </lineage>
</organism>
<gene>
    <name evidence="1" type="ORF">AGLY_013093</name>
</gene>
<keyword evidence="2" id="KW-1185">Reference proteome</keyword>
<evidence type="ECO:0000313" key="2">
    <source>
        <dbReference type="Proteomes" id="UP000475862"/>
    </source>
</evidence>
<dbReference type="Proteomes" id="UP000475862">
    <property type="component" value="Unassembled WGS sequence"/>
</dbReference>
<name>A0A6G0T918_APHGL</name>
<sequence>MITSVEYTKTYKHQIVDKNKELNLHDVIKKKYRLKNHLLLEPFLVFSDDHSSKVLSIINNLFKFGNDALVGLISPRYSSVAARTEPIKSCGKHLIAPTDSNCFLLANCIIFEEYFFNFLFPKALGFFSWHNILKSSFSSSMNAAGKLKNSTLSFLEVYLQIVIEKSRSVINNFLRLVIRIRRMSDILKLLQVASKLCGKKRVMHNAPILPATYVVYNIKSFSSRTNVNSRSHW</sequence>
<comment type="caution">
    <text evidence="1">The sequence shown here is derived from an EMBL/GenBank/DDBJ whole genome shotgun (WGS) entry which is preliminary data.</text>
</comment>
<proteinExistence type="predicted"/>
<accession>A0A6G0T918</accession>